<dbReference type="EMBL" id="GBRH01253602">
    <property type="protein sequence ID" value="JAD44293.1"/>
    <property type="molecule type" value="Transcribed_RNA"/>
</dbReference>
<sequence>MLRKCFGHHLIISYLNISVTTKVGKKTSVIGHSIK</sequence>
<reference evidence="1" key="2">
    <citation type="journal article" date="2015" name="Data Brief">
        <title>Shoot transcriptome of the giant reed, Arundo donax.</title>
        <authorList>
            <person name="Barrero R.A."/>
            <person name="Guerrero F.D."/>
            <person name="Moolhuijzen P."/>
            <person name="Goolsby J.A."/>
            <person name="Tidwell J."/>
            <person name="Bellgard S.E."/>
            <person name="Bellgard M.I."/>
        </authorList>
    </citation>
    <scope>NUCLEOTIDE SEQUENCE</scope>
    <source>
        <tissue evidence="1">Shoot tissue taken approximately 20 cm above the soil surface</tissue>
    </source>
</reference>
<accession>A0A0A9A2X2</accession>
<name>A0A0A9A2X2_ARUDO</name>
<protein>
    <submittedName>
        <fullName evidence="1">Uncharacterized protein</fullName>
    </submittedName>
</protein>
<organism evidence="1">
    <name type="scientific">Arundo donax</name>
    <name type="common">Giant reed</name>
    <name type="synonym">Donax arundinaceus</name>
    <dbReference type="NCBI Taxonomy" id="35708"/>
    <lineage>
        <taxon>Eukaryota</taxon>
        <taxon>Viridiplantae</taxon>
        <taxon>Streptophyta</taxon>
        <taxon>Embryophyta</taxon>
        <taxon>Tracheophyta</taxon>
        <taxon>Spermatophyta</taxon>
        <taxon>Magnoliopsida</taxon>
        <taxon>Liliopsida</taxon>
        <taxon>Poales</taxon>
        <taxon>Poaceae</taxon>
        <taxon>PACMAD clade</taxon>
        <taxon>Arundinoideae</taxon>
        <taxon>Arundineae</taxon>
        <taxon>Arundo</taxon>
    </lineage>
</organism>
<reference evidence="1" key="1">
    <citation type="submission" date="2014-09" db="EMBL/GenBank/DDBJ databases">
        <authorList>
            <person name="Magalhaes I.L.F."/>
            <person name="Oliveira U."/>
            <person name="Santos F.R."/>
            <person name="Vidigal T.H.D.A."/>
            <person name="Brescovit A.D."/>
            <person name="Santos A.J."/>
        </authorList>
    </citation>
    <scope>NUCLEOTIDE SEQUENCE</scope>
    <source>
        <tissue evidence="1">Shoot tissue taken approximately 20 cm above the soil surface</tissue>
    </source>
</reference>
<proteinExistence type="predicted"/>
<dbReference type="AlphaFoldDB" id="A0A0A9A2X2"/>
<evidence type="ECO:0000313" key="1">
    <source>
        <dbReference type="EMBL" id="JAD44293.1"/>
    </source>
</evidence>